<keyword evidence="2" id="KW-1185">Reference proteome</keyword>
<dbReference type="EMBL" id="JACEIK010000760">
    <property type="protein sequence ID" value="MCD7461854.1"/>
    <property type="molecule type" value="Genomic_DNA"/>
</dbReference>
<dbReference type="Proteomes" id="UP000823775">
    <property type="component" value="Unassembled WGS sequence"/>
</dbReference>
<comment type="caution">
    <text evidence="1">The sequence shown here is derived from an EMBL/GenBank/DDBJ whole genome shotgun (WGS) entry which is preliminary data.</text>
</comment>
<reference evidence="1 2" key="1">
    <citation type="journal article" date="2021" name="BMC Genomics">
        <title>Datura genome reveals duplications of psychoactive alkaloid biosynthetic genes and high mutation rate following tissue culture.</title>
        <authorList>
            <person name="Rajewski A."/>
            <person name="Carter-House D."/>
            <person name="Stajich J."/>
            <person name="Litt A."/>
        </authorList>
    </citation>
    <scope>NUCLEOTIDE SEQUENCE [LARGE SCALE GENOMIC DNA]</scope>
    <source>
        <strain evidence="1">AR-01</strain>
    </source>
</reference>
<gene>
    <name evidence="1" type="ORF">HAX54_047271</name>
</gene>
<accession>A0ABS8SSV8</accession>
<name>A0ABS8SSV8_DATST</name>
<feature type="non-terminal residue" evidence="1">
    <location>
        <position position="93"/>
    </location>
</feature>
<feature type="non-terminal residue" evidence="1">
    <location>
        <position position="1"/>
    </location>
</feature>
<evidence type="ECO:0000313" key="1">
    <source>
        <dbReference type="EMBL" id="MCD7461854.1"/>
    </source>
</evidence>
<organism evidence="1 2">
    <name type="scientific">Datura stramonium</name>
    <name type="common">Jimsonweed</name>
    <name type="synonym">Common thornapple</name>
    <dbReference type="NCBI Taxonomy" id="4076"/>
    <lineage>
        <taxon>Eukaryota</taxon>
        <taxon>Viridiplantae</taxon>
        <taxon>Streptophyta</taxon>
        <taxon>Embryophyta</taxon>
        <taxon>Tracheophyta</taxon>
        <taxon>Spermatophyta</taxon>
        <taxon>Magnoliopsida</taxon>
        <taxon>eudicotyledons</taxon>
        <taxon>Gunneridae</taxon>
        <taxon>Pentapetalae</taxon>
        <taxon>asterids</taxon>
        <taxon>lamiids</taxon>
        <taxon>Solanales</taxon>
        <taxon>Solanaceae</taxon>
        <taxon>Solanoideae</taxon>
        <taxon>Datureae</taxon>
        <taxon>Datura</taxon>
    </lineage>
</organism>
<sequence length="93" mass="10784">GQVLTNWWEEAPHKDEEVIQNMDFFTRGCLQDLQNSYHEENLDQAKKSQEVELLKISTQKVEAKLNNVRIETCNVQYQLVIGGSFESAPNEEE</sequence>
<proteinExistence type="predicted"/>
<evidence type="ECO:0000313" key="2">
    <source>
        <dbReference type="Proteomes" id="UP000823775"/>
    </source>
</evidence>
<protein>
    <submittedName>
        <fullName evidence="1">Uncharacterized protein</fullName>
    </submittedName>
</protein>